<name>Q7M8X2_WOLSU</name>
<evidence type="ECO:0000256" key="7">
    <source>
        <dbReference type="ARBA" id="ARBA00023136"/>
    </source>
</evidence>
<evidence type="ECO:0000259" key="9">
    <source>
        <dbReference type="Pfam" id="PF00999"/>
    </source>
</evidence>
<dbReference type="InterPro" id="IPR006153">
    <property type="entry name" value="Cation/H_exchanger_TM"/>
</dbReference>
<dbReference type="EMBL" id="BX571660">
    <property type="protein sequence ID" value="CAE10414.1"/>
    <property type="molecule type" value="Genomic_DNA"/>
</dbReference>
<feature type="transmembrane region" description="Helical" evidence="8">
    <location>
        <begin position="6"/>
        <end position="23"/>
    </location>
</feature>
<evidence type="ECO:0000313" key="11">
    <source>
        <dbReference type="Proteomes" id="UP000000422"/>
    </source>
</evidence>
<gene>
    <name evidence="10" type="ordered locus">WS1342</name>
</gene>
<feature type="transmembrane region" description="Helical" evidence="8">
    <location>
        <begin position="173"/>
        <end position="194"/>
    </location>
</feature>
<dbReference type="Gene3D" id="1.20.1530.20">
    <property type="match status" value="1"/>
</dbReference>
<feature type="transmembrane region" description="Helical" evidence="8">
    <location>
        <begin position="108"/>
        <end position="126"/>
    </location>
</feature>
<feature type="transmembrane region" description="Helical" evidence="8">
    <location>
        <begin position="138"/>
        <end position="161"/>
    </location>
</feature>
<feature type="transmembrane region" description="Helical" evidence="8">
    <location>
        <begin position="82"/>
        <end position="102"/>
    </location>
</feature>
<accession>Q7M8X2</accession>
<dbReference type="GO" id="GO:0015297">
    <property type="term" value="F:antiporter activity"/>
    <property type="evidence" value="ECO:0007669"/>
    <property type="project" value="UniProtKB-KW"/>
</dbReference>
<feature type="transmembrane region" description="Helical" evidence="8">
    <location>
        <begin position="327"/>
        <end position="351"/>
    </location>
</feature>
<evidence type="ECO:0000256" key="1">
    <source>
        <dbReference type="ARBA" id="ARBA00004141"/>
    </source>
</evidence>
<keyword evidence="5 8" id="KW-1133">Transmembrane helix</keyword>
<feature type="transmembrane region" description="Helical" evidence="8">
    <location>
        <begin position="293"/>
        <end position="315"/>
    </location>
</feature>
<dbReference type="GO" id="GO:1902600">
    <property type="term" value="P:proton transmembrane transport"/>
    <property type="evidence" value="ECO:0007669"/>
    <property type="project" value="InterPro"/>
</dbReference>
<dbReference type="eggNOG" id="COG0475">
    <property type="taxonomic scope" value="Bacteria"/>
</dbReference>
<feature type="transmembrane region" description="Helical" evidence="8">
    <location>
        <begin position="215"/>
        <end position="231"/>
    </location>
</feature>
<evidence type="ECO:0000256" key="6">
    <source>
        <dbReference type="ARBA" id="ARBA00023065"/>
    </source>
</evidence>
<proteinExistence type="predicted"/>
<evidence type="ECO:0000256" key="5">
    <source>
        <dbReference type="ARBA" id="ARBA00022989"/>
    </source>
</evidence>
<dbReference type="RefSeq" id="WP_011139200.1">
    <property type="nucleotide sequence ID" value="NC_005090.1"/>
</dbReference>
<dbReference type="KEGG" id="wsu:WS1342"/>
<feature type="transmembrane region" description="Helical" evidence="8">
    <location>
        <begin position="357"/>
        <end position="381"/>
    </location>
</feature>
<keyword evidence="7 8" id="KW-0472">Membrane</keyword>
<dbReference type="Proteomes" id="UP000000422">
    <property type="component" value="Chromosome"/>
</dbReference>
<reference evidence="10 11" key="1">
    <citation type="journal article" date="2003" name="Proc. Natl. Acad. Sci. U.S.A.">
        <title>Complete genome sequence and analysis of Wolinella succinogenes.</title>
        <authorList>
            <person name="Baar C."/>
            <person name="Eppinger M."/>
            <person name="Raddatz G."/>
            <person name="Simon JM."/>
            <person name="Lanz C."/>
            <person name="Klimmek O."/>
            <person name="Nandakumar R."/>
            <person name="Gross R."/>
            <person name="Rosinus A."/>
            <person name="Keller H."/>
            <person name="Jagtap P."/>
            <person name="Linke B."/>
            <person name="Meyer F."/>
            <person name="Lederer H."/>
            <person name="Schuster S.C."/>
        </authorList>
    </citation>
    <scope>NUCLEOTIDE SEQUENCE [LARGE SCALE GENOMIC DNA]</scope>
    <source>
        <strain evidence="11">ATCC 29543 / DSM 1740 / CCUG 13145 / JCM 31913 / LMG 7466 / NCTC 11488 / FDC 602W</strain>
    </source>
</reference>
<evidence type="ECO:0000256" key="8">
    <source>
        <dbReference type="SAM" id="Phobius"/>
    </source>
</evidence>
<organism evidence="11">
    <name type="scientific">Wolinella succinogenes (strain ATCC 29543 / DSM 1740 / CCUG 13145 / JCM 31913 / LMG 7466 / NCTC 11488 / FDC 602W)</name>
    <name type="common">Vibrio succinogenes</name>
    <dbReference type="NCBI Taxonomy" id="273121"/>
    <lineage>
        <taxon>Bacteria</taxon>
        <taxon>Pseudomonadati</taxon>
        <taxon>Campylobacterota</taxon>
        <taxon>Epsilonproteobacteria</taxon>
        <taxon>Campylobacterales</taxon>
        <taxon>Helicobacteraceae</taxon>
        <taxon>Wolinella</taxon>
    </lineage>
</organism>
<feature type="transmembrane region" description="Helical" evidence="8">
    <location>
        <begin position="28"/>
        <end position="44"/>
    </location>
</feature>
<evidence type="ECO:0000313" key="10">
    <source>
        <dbReference type="EMBL" id="CAE10414.1"/>
    </source>
</evidence>
<evidence type="ECO:0000256" key="3">
    <source>
        <dbReference type="ARBA" id="ARBA00022449"/>
    </source>
</evidence>
<comment type="subcellular location">
    <subcellularLocation>
        <location evidence="1">Membrane</location>
        <topology evidence="1">Multi-pass membrane protein</topology>
    </subcellularLocation>
</comment>
<dbReference type="STRING" id="273121.WS1342"/>
<keyword evidence="6" id="KW-0406">Ion transport</keyword>
<keyword evidence="4 8" id="KW-0812">Transmembrane</keyword>
<dbReference type="Pfam" id="PF00999">
    <property type="entry name" value="Na_H_Exchanger"/>
    <property type="match status" value="1"/>
</dbReference>
<dbReference type="GO" id="GO:0016020">
    <property type="term" value="C:membrane"/>
    <property type="evidence" value="ECO:0007669"/>
    <property type="project" value="UniProtKB-SubCell"/>
</dbReference>
<dbReference type="InterPro" id="IPR038770">
    <property type="entry name" value="Na+/solute_symporter_sf"/>
</dbReference>
<sequence length="388" mass="43654">MENLIVFGIISVLIVISPFVSALSRIPLVVVEILLGMAAFYMGVIEHSDALKIVAKIGFLYLMFLAGMEVDLKSFLTLGKELLKKAAIYFGVLYTLTLTLVFYMELPAIYIVAFPVMSLGMIMALIQDYGKQQPWLNLALKIGIIGELISIAALVIINGAYSFGMTIDLYKTLAVLLIFLLVIIILFRFAKIIFWWFPSLKLLLVPHENSMNQDIRFSMMLFFVMIGIVLYLELDVVLGAFLAGMFLATFFQYKKELPEKLHDFGFGFLVPLFFVYVGSTLDIHLIIQNPQLLSHALFVTLSMITIRLIAASIAYGNYFKSARNTLLFALSDSMPLTFLVATATLGIQLGAITQMEYYAFVIAALMEGILFTMLIKFIYVWSEKRKIS</sequence>
<dbReference type="AlphaFoldDB" id="Q7M8X2"/>
<dbReference type="HOGENOM" id="CLU_005126_7_1_7"/>
<keyword evidence="11" id="KW-1185">Reference proteome</keyword>
<keyword evidence="3" id="KW-0050">Antiport</keyword>
<feature type="domain" description="Cation/H+ exchanger transmembrane" evidence="9">
    <location>
        <begin position="13"/>
        <end position="380"/>
    </location>
</feature>
<protein>
    <submittedName>
        <fullName evidence="10">PUTATIVE NA+/H+ ANTIPORTER</fullName>
    </submittedName>
</protein>
<dbReference type="PANTHER" id="PTHR43562">
    <property type="entry name" value="NAPA-TYPE SODIUM/HYDROGEN ANTIPORTER"/>
    <property type="match status" value="1"/>
</dbReference>
<dbReference type="PANTHER" id="PTHR43562:SF1">
    <property type="entry name" value="NA(+)_H(+) ANTIPORTER YJBQ-RELATED"/>
    <property type="match status" value="1"/>
</dbReference>
<keyword evidence="2" id="KW-0813">Transport</keyword>
<feature type="transmembrane region" description="Helical" evidence="8">
    <location>
        <begin position="265"/>
        <end position="287"/>
    </location>
</feature>
<evidence type="ECO:0000256" key="4">
    <source>
        <dbReference type="ARBA" id="ARBA00022692"/>
    </source>
</evidence>
<evidence type="ECO:0000256" key="2">
    <source>
        <dbReference type="ARBA" id="ARBA00022448"/>
    </source>
</evidence>